<keyword evidence="7 10" id="KW-0653">Protein transport</keyword>
<dbReference type="PANTHER" id="PTHR23284">
    <property type="entry name" value="PROLACTIN REGULATORY ELEMENT BINDING PROTEIN"/>
    <property type="match status" value="1"/>
</dbReference>
<keyword evidence="2 10" id="KW-0853">WD repeat</keyword>
<evidence type="ECO:0000256" key="10">
    <source>
        <dbReference type="RuleBase" id="RU369019"/>
    </source>
</evidence>
<keyword evidence="1 10" id="KW-0813">Transport</keyword>
<keyword evidence="8 10" id="KW-1133">Transmembrane helix</keyword>
<evidence type="ECO:0000256" key="5">
    <source>
        <dbReference type="ARBA" id="ARBA00022824"/>
    </source>
</evidence>
<name>W9WWJ2_9EURO</name>
<gene>
    <name evidence="11" type="ORF">A1O7_03102</name>
</gene>
<keyword evidence="6" id="KW-0931">ER-Golgi transport</keyword>
<evidence type="ECO:0000313" key="11">
    <source>
        <dbReference type="EMBL" id="EXJ62664.1"/>
    </source>
</evidence>
<dbReference type="GO" id="GO:0000139">
    <property type="term" value="C:Golgi membrane"/>
    <property type="evidence" value="ECO:0007669"/>
    <property type="project" value="UniProtKB-SubCell"/>
</dbReference>
<protein>
    <recommendedName>
        <fullName evidence="10">Guanine nucleotide-exchange factor SEC12</fullName>
    </recommendedName>
</protein>
<dbReference type="GO" id="GO:0003400">
    <property type="term" value="P:regulation of COPII vesicle coating"/>
    <property type="evidence" value="ECO:0007669"/>
    <property type="project" value="UniProtKB-UniRule"/>
</dbReference>
<comment type="subcellular location">
    <subcellularLocation>
        <location evidence="10">Endoplasmic reticulum membrane</location>
        <topology evidence="10">Single-pass type II membrane protein</topology>
    </subcellularLocation>
    <subcellularLocation>
        <location evidence="10">Golgi apparatus membrane</location>
        <topology evidence="10">Single-pass type II membrane protein</topology>
    </subcellularLocation>
</comment>
<evidence type="ECO:0000256" key="8">
    <source>
        <dbReference type="ARBA" id="ARBA00022989"/>
    </source>
</evidence>
<organism evidence="11 12">
    <name type="scientific">Cladophialophora yegresii CBS 114405</name>
    <dbReference type="NCBI Taxonomy" id="1182544"/>
    <lineage>
        <taxon>Eukaryota</taxon>
        <taxon>Fungi</taxon>
        <taxon>Dikarya</taxon>
        <taxon>Ascomycota</taxon>
        <taxon>Pezizomycotina</taxon>
        <taxon>Eurotiomycetes</taxon>
        <taxon>Chaetothyriomycetidae</taxon>
        <taxon>Chaetothyriales</taxon>
        <taxon>Herpotrichiellaceae</taxon>
        <taxon>Cladophialophora</taxon>
    </lineage>
</organism>
<dbReference type="GO" id="GO:0005789">
    <property type="term" value="C:endoplasmic reticulum membrane"/>
    <property type="evidence" value="ECO:0007669"/>
    <property type="project" value="UniProtKB-SubCell"/>
</dbReference>
<reference evidence="11 12" key="1">
    <citation type="submission" date="2013-03" db="EMBL/GenBank/DDBJ databases">
        <title>The Genome Sequence of Cladophialophora yegresii CBS 114405.</title>
        <authorList>
            <consortium name="The Broad Institute Genomics Platform"/>
            <person name="Cuomo C."/>
            <person name="de Hoog S."/>
            <person name="Gorbushina A."/>
            <person name="Walker B."/>
            <person name="Young S.K."/>
            <person name="Zeng Q."/>
            <person name="Gargeya S."/>
            <person name="Fitzgerald M."/>
            <person name="Haas B."/>
            <person name="Abouelleil A."/>
            <person name="Allen A.W."/>
            <person name="Alvarado L."/>
            <person name="Arachchi H.M."/>
            <person name="Berlin A.M."/>
            <person name="Chapman S.B."/>
            <person name="Gainer-Dewar J."/>
            <person name="Goldberg J."/>
            <person name="Griggs A."/>
            <person name="Gujja S."/>
            <person name="Hansen M."/>
            <person name="Howarth C."/>
            <person name="Imamovic A."/>
            <person name="Ireland A."/>
            <person name="Larimer J."/>
            <person name="McCowan C."/>
            <person name="Murphy C."/>
            <person name="Pearson M."/>
            <person name="Poon T.W."/>
            <person name="Priest M."/>
            <person name="Roberts A."/>
            <person name="Saif S."/>
            <person name="Shea T."/>
            <person name="Sisk P."/>
            <person name="Sykes S."/>
            <person name="Wortman J."/>
            <person name="Nusbaum C."/>
            <person name="Birren B."/>
        </authorList>
    </citation>
    <scope>NUCLEOTIDE SEQUENCE [LARGE SCALE GENOMIC DNA]</scope>
    <source>
        <strain evidence="11 12">CBS 114405</strain>
    </source>
</reference>
<dbReference type="RefSeq" id="XP_007755318.1">
    <property type="nucleotide sequence ID" value="XM_007757128.1"/>
</dbReference>
<keyword evidence="5 10" id="KW-0256">Endoplasmic reticulum</keyword>
<dbReference type="Proteomes" id="UP000019473">
    <property type="component" value="Unassembled WGS sequence"/>
</dbReference>
<keyword evidence="9 10" id="KW-0472">Membrane</keyword>
<dbReference type="InterPro" id="IPR045260">
    <property type="entry name" value="Sec12-like"/>
</dbReference>
<sequence>MAPSVSSARVQLSYPLYAADFDPFNPDFLLVGGGGGSSATGVPNKISLIDASRRDQLKEVVDIELAKDEDSVTSLAVAESSPEYLTAFAGINSSVADHKAGKNEHLRSFRIRLPARKRKADGSAVDGGAEKPLISAQATQVTQSLGRTALFKSKVDTKNETYQRVLRFSPTQKSGEPRLAAIASGLGPTNEIVVFHPRPQPSQDNVVSRVDLDTKEAEDLDLAPNEGEKGGYVLAYCTNDEVFMQQLPITSTPEAPTSLFRAAEISTNLPPSQRPKFRAIRFLTPRLLLLLRNRPQRSGADLLVLRVSKDCSQARIVLRKQVNKSLKAAVGLDVAPLNEVEGERQFVMAVGGIPGENSAIEVLALDYSRDAGLGTFRSFTYLKDVHDGPLTGLVFSNFIGSKIPATGEVGPQSLRLASVGVDKSVVVHHIPLRPFPSSDVKTPRYVLIPPGRSEAAQTTFSVFFAVVIIGFVAFLMQAFCEIRGVVPPTLGAPDWLSPRMRELIGEPSLLANRASSAASDIPVAAHSAVDEFKKSADDISATLSSAVAAATAGLKNLVDQNSNLETPKAIIVREESLGEISTEVIQSDAEVVKQETLKKWDELSESQKKSWKRKLIDAGHWAEQQGENVLKGILFSELAGAVGNMVGGG</sequence>
<proteinExistence type="inferred from homology"/>
<comment type="similarity">
    <text evidence="10">Belongs to the WD repeat SEC12 family.</text>
</comment>
<dbReference type="VEuPathDB" id="FungiDB:A1O7_03102"/>
<dbReference type="GO" id="GO:0015031">
    <property type="term" value="P:protein transport"/>
    <property type="evidence" value="ECO:0007669"/>
    <property type="project" value="UniProtKB-KW"/>
</dbReference>
<evidence type="ECO:0000256" key="7">
    <source>
        <dbReference type="ARBA" id="ARBA00022927"/>
    </source>
</evidence>
<dbReference type="GeneID" id="19177703"/>
<evidence type="ECO:0000256" key="3">
    <source>
        <dbReference type="ARBA" id="ARBA00022692"/>
    </source>
</evidence>
<accession>W9WWJ2</accession>
<evidence type="ECO:0000256" key="6">
    <source>
        <dbReference type="ARBA" id="ARBA00022892"/>
    </source>
</evidence>
<dbReference type="eggNOG" id="KOG0771">
    <property type="taxonomic scope" value="Eukaryota"/>
</dbReference>
<dbReference type="AlphaFoldDB" id="W9WWJ2"/>
<dbReference type="OrthoDB" id="2013972at2759"/>
<dbReference type="Gene3D" id="2.130.10.10">
    <property type="entry name" value="YVTN repeat-like/Quinoprotein amine dehydrogenase"/>
    <property type="match status" value="1"/>
</dbReference>
<evidence type="ECO:0000256" key="1">
    <source>
        <dbReference type="ARBA" id="ARBA00022448"/>
    </source>
</evidence>
<dbReference type="HOGENOM" id="CLU_021000_0_0_1"/>
<dbReference type="STRING" id="1182544.W9WWJ2"/>
<dbReference type="GO" id="GO:0006888">
    <property type="term" value="P:endoplasmic reticulum to Golgi vesicle-mediated transport"/>
    <property type="evidence" value="ECO:0007669"/>
    <property type="project" value="UniProtKB-UniRule"/>
</dbReference>
<keyword evidence="3 10" id="KW-0812">Transmembrane</keyword>
<evidence type="ECO:0000256" key="9">
    <source>
        <dbReference type="ARBA" id="ARBA00023136"/>
    </source>
</evidence>
<dbReference type="PANTHER" id="PTHR23284:SF0">
    <property type="entry name" value="PROLACTIN REGULATORY ELEMENT-BINDING PROTEIN"/>
    <property type="match status" value="1"/>
</dbReference>
<evidence type="ECO:0000256" key="4">
    <source>
        <dbReference type="ARBA" id="ARBA00022737"/>
    </source>
</evidence>
<keyword evidence="12" id="KW-1185">Reference proteome</keyword>
<dbReference type="InterPro" id="IPR015943">
    <property type="entry name" value="WD40/YVTN_repeat-like_dom_sf"/>
</dbReference>
<feature type="transmembrane region" description="Helical" evidence="10">
    <location>
        <begin position="460"/>
        <end position="480"/>
    </location>
</feature>
<evidence type="ECO:0000313" key="12">
    <source>
        <dbReference type="Proteomes" id="UP000019473"/>
    </source>
</evidence>
<comment type="caution">
    <text evidence="11">The sequence shown here is derived from an EMBL/GenBank/DDBJ whole genome shotgun (WGS) entry which is preliminary data.</text>
</comment>
<keyword evidence="4 10" id="KW-0677">Repeat</keyword>
<comment type="function">
    <text evidence="10">Guanine nucleotide-exchange factor (GEF) required for the formation or budding of transport vesicles from the ER.</text>
</comment>
<dbReference type="GO" id="GO:0005085">
    <property type="term" value="F:guanyl-nucleotide exchange factor activity"/>
    <property type="evidence" value="ECO:0007669"/>
    <property type="project" value="InterPro"/>
</dbReference>
<dbReference type="EMBL" id="AMGW01000002">
    <property type="protein sequence ID" value="EXJ62664.1"/>
    <property type="molecule type" value="Genomic_DNA"/>
</dbReference>
<evidence type="ECO:0000256" key="2">
    <source>
        <dbReference type="ARBA" id="ARBA00022574"/>
    </source>
</evidence>